<dbReference type="Pfam" id="PF12937">
    <property type="entry name" value="F-box-like"/>
    <property type="match status" value="1"/>
</dbReference>
<dbReference type="AlphaFoldDB" id="A0A8H7VUY9"/>
<reference evidence="2 3" key="1">
    <citation type="submission" date="2020-12" db="EMBL/GenBank/DDBJ databases">
        <title>Metabolic potential, ecology and presence of endohyphal bacteria is reflected in genomic diversity of Mucoromycotina.</title>
        <authorList>
            <person name="Muszewska A."/>
            <person name="Okrasinska A."/>
            <person name="Steczkiewicz K."/>
            <person name="Drgas O."/>
            <person name="Orlowska M."/>
            <person name="Perlinska-Lenart U."/>
            <person name="Aleksandrzak-Piekarczyk T."/>
            <person name="Szatraj K."/>
            <person name="Zielenkiewicz U."/>
            <person name="Pilsyk S."/>
            <person name="Malc E."/>
            <person name="Mieczkowski P."/>
            <person name="Kruszewska J.S."/>
            <person name="Biernat P."/>
            <person name="Pawlowska J."/>
        </authorList>
    </citation>
    <scope>NUCLEOTIDE SEQUENCE [LARGE SCALE GENOMIC DNA]</scope>
    <source>
        <strain evidence="2 3">CBS 142.35</strain>
    </source>
</reference>
<dbReference type="SMART" id="SM00256">
    <property type="entry name" value="FBOX"/>
    <property type="match status" value="1"/>
</dbReference>
<sequence>MRHDVPDQWQELFYKSNQSLRNAAYQDAVIQSSLALDELTEKTVDTLNIRAIAFGKSANYDQGIRDASRMVELAPTSPKGYTCMAELYAMQGKQKLAIEIIEKGIEKIPQTGGDEDSVYQQLSIQRQIFLDQQNQRIDLITLLPFDILPKIMSYLPTYMRVICINVSHSWRSRIRQCSSIWRKMIIDHSDYDDARVYHNLSHVSDQVRELSLRGFIEHTPFEFLKSLKIGYFTNLRTLALRRSRITSANELFQGLEQIRGTLKNLILISIQNDPIHLDTVLSVCTNLSTFKYKGSQLLISRPSTLPISPQLISLELETGVIIRTAQLEPLIRCCPNIQNLYSLSFNLYTLMNDDTYTSNNNNSNINDMVPTTGLRKLNIHRVEAIGAVNLAPLLMKSSETLEELVLNMDDDVGPVQLWHPLTTFSLPKLRKLRCQVRPIMQHTLATIIRQCPQLQDVVFDYSEYIGNQIFDALAELSKLQRIEMNSVSEINDVGLVQFLEKHGALGEQSTLKVFETDGFSNITDEALTYLADVMTLEKLRLDGCSSVTAHGMEQFVERVKPDCALQTVMLCNMEAVTDTMIQGLCKLEHLCDVQLARLKNITDQSIADLVSTSLSLQSLWIYDCALVTKFMIKQARIILEGRY</sequence>
<dbReference type="Gene3D" id="1.20.1280.50">
    <property type="match status" value="1"/>
</dbReference>
<evidence type="ECO:0000259" key="1">
    <source>
        <dbReference type="PROSITE" id="PS50181"/>
    </source>
</evidence>
<dbReference type="PANTHER" id="PTHR13318">
    <property type="entry name" value="PARTNER OF PAIRED, ISOFORM B-RELATED"/>
    <property type="match status" value="1"/>
</dbReference>
<dbReference type="GO" id="GO:0019005">
    <property type="term" value="C:SCF ubiquitin ligase complex"/>
    <property type="evidence" value="ECO:0007669"/>
    <property type="project" value="TreeGrafter"/>
</dbReference>
<dbReference type="PANTHER" id="PTHR13318:SF190">
    <property type="entry name" value="PARTNER OF PAIRED, ISOFORM B"/>
    <property type="match status" value="1"/>
</dbReference>
<dbReference type="InterPro" id="IPR001810">
    <property type="entry name" value="F-box_dom"/>
</dbReference>
<protein>
    <recommendedName>
        <fullName evidence="1">F-box domain-containing protein</fullName>
    </recommendedName>
</protein>
<dbReference type="SUPFAM" id="SSF48452">
    <property type="entry name" value="TPR-like"/>
    <property type="match status" value="1"/>
</dbReference>
<dbReference type="InterPro" id="IPR032675">
    <property type="entry name" value="LRR_dom_sf"/>
</dbReference>
<dbReference type="SUPFAM" id="SSF81383">
    <property type="entry name" value="F-box domain"/>
    <property type="match status" value="1"/>
</dbReference>
<dbReference type="SUPFAM" id="SSF52047">
    <property type="entry name" value="RNI-like"/>
    <property type="match status" value="2"/>
</dbReference>
<dbReference type="SMART" id="SM00028">
    <property type="entry name" value="TPR"/>
    <property type="match status" value="2"/>
</dbReference>
<evidence type="ECO:0000313" key="2">
    <source>
        <dbReference type="EMBL" id="KAG2228054.1"/>
    </source>
</evidence>
<proteinExistence type="predicted"/>
<dbReference type="InterPro" id="IPR019734">
    <property type="entry name" value="TPR_rpt"/>
</dbReference>
<dbReference type="Gene3D" id="3.80.10.10">
    <property type="entry name" value="Ribonuclease Inhibitor"/>
    <property type="match status" value="2"/>
</dbReference>
<comment type="caution">
    <text evidence="2">The sequence shown here is derived from an EMBL/GenBank/DDBJ whole genome shotgun (WGS) entry which is preliminary data.</text>
</comment>
<dbReference type="OrthoDB" id="2285638at2759"/>
<organism evidence="2 3">
    <name type="scientific">Circinella minor</name>
    <dbReference type="NCBI Taxonomy" id="1195481"/>
    <lineage>
        <taxon>Eukaryota</taxon>
        <taxon>Fungi</taxon>
        <taxon>Fungi incertae sedis</taxon>
        <taxon>Mucoromycota</taxon>
        <taxon>Mucoromycotina</taxon>
        <taxon>Mucoromycetes</taxon>
        <taxon>Mucorales</taxon>
        <taxon>Lichtheimiaceae</taxon>
        <taxon>Circinella</taxon>
    </lineage>
</organism>
<dbReference type="PROSITE" id="PS50181">
    <property type="entry name" value="FBOX"/>
    <property type="match status" value="1"/>
</dbReference>
<accession>A0A8H7VUY9</accession>
<dbReference type="InterPro" id="IPR036047">
    <property type="entry name" value="F-box-like_dom_sf"/>
</dbReference>
<evidence type="ECO:0000313" key="3">
    <source>
        <dbReference type="Proteomes" id="UP000646827"/>
    </source>
</evidence>
<dbReference type="InterPro" id="IPR011990">
    <property type="entry name" value="TPR-like_helical_dom_sf"/>
</dbReference>
<dbReference type="GO" id="GO:0031146">
    <property type="term" value="P:SCF-dependent proteasomal ubiquitin-dependent protein catabolic process"/>
    <property type="evidence" value="ECO:0007669"/>
    <property type="project" value="TreeGrafter"/>
</dbReference>
<dbReference type="Gene3D" id="1.25.40.10">
    <property type="entry name" value="Tetratricopeptide repeat domain"/>
    <property type="match status" value="1"/>
</dbReference>
<name>A0A8H7VUY9_9FUNG</name>
<dbReference type="Proteomes" id="UP000646827">
    <property type="component" value="Unassembled WGS sequence"/>
</dbReference>
<gene>
    <name evidence="2" type="ORF">INT45_012078</name>
</gene>
<feature type="domain" description="F-box" evidence="1">
    <location>
        <begin position="137"/>
        <end position="184"/>
    </location>
</feature>
<keyword evidence="3" id="KW-1185">Reference proteome</keyword>
<dbReference type="EMBL" id="JAEPRB010000003">
    <property type="protein sequence ID" value="KAG2228054.1"/>
    <property type="molecule type" value="Genomic_DNA"/>
</dbReference>